<feature type="region of interest" description="Disordered" evidence="1">
    <location>
        <begin position="1"/>
        <end position="27"/>
    </location>
</feature>
<dbReference type="EMBL" id="JBHSRG010000002">
    <property type="protein sequence ID" value="MFC6119743.1"/>
    <property type="molecule type" value="Genomic_DNA"/>
</dbReference>
<feature type="transmembrane region" description="Helical" evidence="2">
    <location>
        <begin position="232"/>
        <end position="251"/>
    </location>
</feature>
<name>A0ABW1PUT6_9ENTR</name>
<keyword evidence="4" id="KW-1185">Reference proteome</keyword>
<feature type="compositionally biased region" description="Polar residues" evidence="1">
    <location>
        <begin position="1"/>
        <end position="11"/>
    </location>
</feature>
<feature type="transmembrane region" description="Helical" evidence="2">
    <location>
        <begin position="297"/>
        <end position="315"/>
    </location>
</feature>
<keyword evidence="2" id="KW-0472">Membrane</keyword>
<evidence type="ECO:0000256" key="2">
    <source>
        <dbReference type="SAM" id="Phobius"/>
    </source>
</evidence>
<dbReference type="Proteomes" id="UP001596169">
    <property type="component" value="Unassembled WGS sequence"/>
</dbReference>
<organism evidence="3 4">
    <name type="scientific">Citrobacter bitternis</name>
    <dbReference type="NCBI Taxonomy" id="1585982"/>
    <lineage>
        <taxon>Bacteria</taxon>
        <taxon>Pseudomonadati</taxon>
        <taxon>Pseudomonadota</taxon>
        <taxon>Gammaproteobacteria</taxon>
        <taxon>Enterobacterales</taxon>
        <taxon>Enterobacteriaceae</taxon>
        <taxon>Citrobacter</taxon>
    </lineage>
</organism>
<sequence>MTTLEFTQFSSPEKESTEQEPDSEKTLSSDAKIDKNYMVLHRNENFIISLNRFNELCWELKNIPMHANSALNEFILINGLIAAFFNRSNKKYVSKLLASRLYYCLTTQDTYDTELIFKEVWDIVNKYKGVTNKRVIETSEFAVYLSGANNVEWWYYKEVPAYMVGALDEFELLKELASGYLPPSYKPIIMSQLASALGNAFNKNDHDRAKDCFKQTKQFLISKIESFLKLRLFITSVLFSLVFLTVVIALYFCFPSFGIYVIGMGAGVVGAMVSSLQRNNIIAIENYTSGYSLYCESLSRLIIGAVFGCFLVFGVKSEMFLAPFKENFQAIICFCFVSGFVERFVPELINSVVRESEVKGGR</sequence>
<protein>
    <submittedName>
        <fullName evidence="3">Uncharacterized protein</fullName>
    </submittedName>
</protein>
<proteinExistence type="predicted"/>
<evidence type="ECO:0000256" key="1">
    <source>
        <dbReference type="SAM" id="MobiDB-lite"/>
    </source>
</evidence>
<comment type="caution">
    <text evidence="3">The sequence shown here is derived from an EMBL/GenBank/DDBJ whole genome shotgun (WGS) entry which is preliminary data.</text>
</comment>
<dbReference type="RefSeq" id="WP_250353238.1">
    <property type="nucleotide sequence ID" value="NZ_JBHSRG010000002.1"/>
</dbReference>
<evidence type="ECO:0000313" key="3">
    <source>
        <dbReference type="EMBL" id="MFC6119743.1"/>
    </source>
</evidence>
<keyword evidence="2" id="KW-1133">Transmembrane helix</keyword>
<feature type="compositionally biased region" description="Basic and acidic residues" evidence="1">
    <location>
        <begin position="12"/>
        <end position="27"/>
    </location>
</feature>
<feature type="transmembrane region" description="Helical" evidence="2">
    <location>
        <begin position="257"/>
        <end position="276"/>
    </location>
</feature>
<reference evidence="4" key="1">
    <citation type="journal article" date="2019" name="Int. J. Syst. Evol. Microbiol.">
        <title>The Global Catalogue of Microorganisms (GCM) 10K type strain sequencing project: providing services to taxonomists for standard genome sequencing and annotation.</title>
        <authorList>
            <consortium name="The Broad Institute Genomics Platform"/>
            <consortium name="The Broad Institute Genome Sequencing Center for Infectious Disease"/>
            <person name="Wu L."/>
            <person name="Ma J."/>
        </authorList>
    </citation>
    <scope>NUCLEOTIDE SEQUENCE [LARGE SCALE GENOMIC DNA]</scope>
    <source>
        <strain evidence="4">JCM30009</strain>
    </source>
</reference>
<gene>
    <name evidence="3" type="ORF">ACFPZP_01505</name>
</gene>
<accession>A0ABW1PUT6</accession>
<keyword evidence="2" id="KW-0812">Transmembrane</keyword>
<evidence type="ECO:0000313" key="4">
    <source>
        <dbReference type="Proteomes" id="UP001596169"/>
    </source>
</evidence>